<feature type="chain" id="PRO_5036680422" evidence="1">
    <location>
        <begin position="29"/>
        <end position="147"/>
    </location>
</feature>
<protein>
    <submittedName>
        <fullName evidence="2">Uncharacterized protein</fullName>
    </submittedName>
</protein>
<name>A0A941F111_9ACTN</name>
<evidence type="ECO:0000313" key="2">
    <source>
        <dbReference type="EMBL" id="MBR7838669.1"/>
    </source>
</evidence>
<keyword evidence="1" id="KW-0732">Signal</keyword>
<evidence type="ECO:0000256" key="1">
    <source>
        <dbReference type="SAM" id="SignalP"/>
    </source>
</evidence>
<dbReference type="Proteomes" id="UP000675781">
    <property type="component" value="Unassembled WGS sequence"/>
</dbReference>
<dbReference type="PROSITE" id="PS51257">
    <property type="entry name" value="PROKAR_LIPOPROTEIN"/>
    <property type="match status" value="1"/>
</dbReference>
<feature type="non-terminal residue" evidence="2">
    <location>
        <position position="147"/>
    </location>
</feature>
<accession>A0A941F111</accession>
<dbReference type="RefSeq" id="WP_212533121.1">
    <property type="nucleotide sequence ID" value="NZ_JAGSOG010000315.1"/>
</dbReference>
<feature type="signal peptide" evidence="1">
    <location>
        <begin position="1"/>
        <end position="28"/>
    </location>
</feature>
<dbReference type="EMBL" id="JAGSOG010000315">
    <property type="protein sequence ID" value="MBR7838669.1"/>
    <property type="molecule type" value="Genomic_DNA"/>
</dbReference>
<gene>
    <name evidence="2" type="ORF">KDL01_35705</name>
</gene>
<keyword evidence="3" id="KW-1185">Reference proteome</keyword>
<reference evidence="2" key="1">
    <citation type="submission" date="2021-04" db="EMBL/GenBank/DDBJ databases">
        <title>Genome based classification of Actinospica acidithermotolerans sp. nov., an actinobacterium isolated from an Indonesian hot spring.</title>
        <authorList>
            <person name="Kusuma A.B."/>
            <person name="Putra K.E."/>
            <person name="Nafisah S."/>
            <person name="Loh J."/>
            <person name="Nouioui I."/>
            <person name="Goodfellow M."/>
        </authorList>
    </citation>
    <scope>NUCLEOTIDE SEQUENCE</scope>
    <source>
        <strain evidence="2">CSCA 57</strain>
    </source>
</reference>
<proteinExistence type="predicted"/>
<comment type="caution">
    <text evidence="2">The sequence shown here is derived from an EMBL/GenBank/DDBJ whole genome shotgun (WGS) entry which is preliminary data.</text>
</comment>
<dbReference type="AlphaFoldDB" id="A0A941F111"/>
<sequence>MRAVRAVPVLVFVTAAASCGLGLAPAFAGGGISTSLGLVYASFQGGNGYLYNYDSATNGFTGIKLGQAAASSPAETGLTNGGAQIAFQANTGMLWYTPPASGAGVDTENPLVAGSNPVVAGLGANAFEIAFSSPYNAIGLLGGGGGG</sequence>
<evidence type="ECO:0000313" key="3">
    <source>
        <dbReference type="Proteomes" id="UP000675781"/>
    </source>
</evidence>
<organism evidence="2 3">
    <name type="scientific">Actinospica durhamensis</name>
    <dbReference type="NCBI Taxonomy" id="1508375"/>
    <lineage>
        <taxon>Bacteria</taxon>
        <taxon>Bacillati</taxon>
        <taxon>Actinomycetota</taxon>
        <taxon>Actinomycetes</taxon>
        <taxon>Catenulisporales</taxon>
        <taxon>Actinospicaceae</taxon>
        <taxon>Actinospica</taxon>
    </lineage>
</organism>